<dbReference type="PROSITE" id="PS50104">
    <property type="entry name" value="TIR"/>
    <property type="match status" value="1"/>
</dbReference>
<proteinExistence type="predicted"/>
<dbReference type="Proteomes" id="UP001244563">
    <property type="component" value="Unassembled WGS sequence"/>
</dbReference>
<comment type="caution">
    <text evidence="2">The sequence shown here is derived from an EMBL/GenBank/DDBJ whole genome shotgun (WGS) entry which is preliminary data.</text>
</comment>
<evidence type="ECO:0000313" key="2">
    <source>
        <dbReference type="EMBL" id="MDQ0104476.1"/>
    </source>
</evidence>
<feature type="domain" description="TIR" evidence="1">
    <location>
        <begin position="127"/>
        <end position="260"/>
    </location>
</feature>
<protein>
    <recommendedName>
        <fullName evidence="1">TIR domain-containing protein</fullName>
    </recommendedName>
</protein>
<dbReference type="EMBL" id="JAUSSW010000017">
    <property type="protein sequence ID" value="MDQ0104476.1"/>
    <property type="molecule type" value="Genomic_DNA"/>
</dbReference>
<dbReference type="InterPro" id="IPR036488">
    <property type="entry name" value="DUF1883-like_sf"/>
</dbReference>
<dbReference type="Pfam" id="PF08980">
    <property type="entry name" value="DUF1883"/>
    <property type="match status" value="1"/>
</dbReference>
<dbReference type="Gene3D" id="3.40.50.10140">
    <property type="entry name" value="Toll/interleukin-1 receptor homology (TIR) domain"/>
    <property type="match status" value="1"/>
</dbReference>
<dbReference type="RefSeq" id="WP_306879722.1">
    <property type="nucleotide sequence ID" value="NZ_JAUSSW010000017.1"/>
</dbReference>
<dbReference type="InterPro" id="IPR035897">
    <property type="entry name" value="Toll_tir_struct_dom_sf"/>
</dbReference>
<evidence type="ECO:0000313" key="3">
    <source>
        <dbReference type="Proteomes" id="UP001244563"/>
    </source>
</evidence>
<gene>
    <name evidence="2" type="ORF">J2T10_004151</name>
</gene>
<sequence length="264" mass="29022">MQHLKSDLGTVQKGSTVVVTLDKQANVLLMDPSNYRIYSSGRGGRYQYRGGLAKQSPVRIPVPSTGHWILAIDLAGGSGQIRHSISVQSPPRGNLPEYRNPTGQPIAGNVAMRTPAPPESPDDLDGRTWDVFLSHASEDKASVAIPLAQALQDRGVTVWLDKAELRIGDSLRRRIDRGLKSSRFAAVILSEHYFAKGWPQYEFDGIVTLSVDGRQSLLPIWHEVTRDQVASHSPSLADKLARNTSDTPLEDIAEEIAEMVLQVR</sequence>
<dbReference type="InterPro" id="IPR015073">
    <property type="entry name" value="DUF1883"/>
</dbReference>
<keyword evidence="3" id="KW-1185">Reference proteome</keyword>
<evidence type="ECO:0000259" key="1">
    <source>
        <dbReference type="PROSITE" id="PS50104"/>
    </source>
</evidence>
<name>A0ABT9TS18_PAENI</name>
<reference evidence="2 3" key="1">
    <citation type="submission" date="2023-07" db="EMBL/GenBank/DDBJ databases">
        <title>Sorghum-associated microbial communities from plants grown in Nebraska, USA.</title>
        <authorList>
            <person name="Schachtman D."/>
        </authorList>
    </citation>
    <scope>NUCLEOTIDE SEQUENCE [LARGE SCALE GENOMIC DNA]</scope>
    <source>
        <strain evidence="2 3">CC523</strain>
    </source>
</reference>
<organism evidence="2 3">
    <name type="scientific">Paenarthrobacter nicotinovorans</name>
    <name type="common">Arthrobacter nicotinovorans</name>
    <dbReference type="NCBI Taxonomy" id="29320"/>
    <lineage>
        <taxon>Bacteria</taxon>
        <taxon>Bacillati</taxon>
        <taxon>Actinomycetota</taxon>
        <taxon>Actinomycetes</taxon>
        <taxon>Micrococcales</taxon>
        <taxon>Micrococcaceae</taxon>
        <taxon>Paenarthrobacter</taxon>
    </lineage>
</organism>
<dbReference type="SUPFAM" id="SSF141099">
    <property type="entry name" value="Atu1913-like"/>
    <property type="match status" value="1"/>
</dbReference>
<dbReference type="SMART" id="SM00255">
    <property type="entry name" value="TIR"/>
    <property type="match status" value="1"/>
</dbReference>
<accession>A0ABT9TS18</accession>
<dbReference type="Pfam" id="PF13676">
    <property type="entry name" value="TIR_2"/>
    <property type="match status" value="1"/>
</dbReference>
<dbReference type="Gene3D" id="4.10.1210.10">
    <property type="entry name" value="Atu1913-like"/>
    <property type="match status" value="1"/>
</dbReference>
<dbReference type="SUPFAM" id="SSF52200">
    <property type="entry name" value="Toll/Interleukin receptor TIR domain"/>
    <property type="match status" value="1"/>
</dbReference>
<dbReference type="InterPro" id="IPR000157">
    <property type="entry name" value="TIR_dom"/>
</dbReference>